<dbReference type="EMBL" id="BAAANF010000015">
    <property type="protein sequence ID" value="GAA1691078.1"/>
    <property type="molecule type" value="Genomic_DNA"/>
</dbReference>
<feature type="domain" description="Aminoglycoside phosphotransferase" evidence="1">
    <location>
        <begin position="38"/>
        <end position="209"/>
    </location>
</feature>
<keyword evidence="3" id="KW-1185">Reference proteome</keyword>
<dbReference type="Gene3D" id="1.10.510.10">
    <property type="entry name" value="Transferase(Phosphotransferase) domain 1"/>
    <property type="match status" value="1"/>
</dbReference>
<accession>A0ABN2HP21</accession>
<comment type="caution">
    <text evidence="2">The sequence shown here is derived from an EMBL/GenBank/DDBJ whole genome shotgun (WGS) entry which is preliminary data.</text>
</comment>
<dbReference type="Pfam" id="PF01636">
    <property type="entry name" value="APH"/>
    <property type="match status" value="1"/>
</dbReference>
<proteinExistence type="predicted"/>
<dbReference type="InterPro" id="IPR002575">
    <property type="entry name" value="Aminoglycoside_PTrfase"/>
</dbReference>
<gene>
    <name evidence="2" type="ORF">GCM10009745_40460</name>
</gene>
<sequence>METVDIERATAVTKAITSAEDAILLSNSNKIVLRLMPGDVLARVAFDGEHGFPQELELARRLLESGSPVVAPTDLSVHERDGFAITLWRYYEPLQEIPPAEYAAALQRLHVGMREIDVPAPHFMDRVREAEAILSDRAVSPDAPEADRELLLATLAERGQAISTSGAREQLLHGEPHPGNLLSTKDGPLFIDLETYCRGPVEFDLAHAPDEIAEHYPGIDRQVLDDCRLLMLAMVTAWRWDRNDQLPNGRQRAEEWIAQIRSAA</sequence>
<name>A0ABN2HP21_9ACTN</name>
<dbReference type="Proteomes" id="UP001500280">
    <property type="component" value="Unassembled WGS sequence"/>
</dbReference>
<dbReference type="SUPFAM" id="SSF56112">
    <property type="entry name" value="Protein kinase-like (PK-like)"/>
    <property type="match status" value="1"/>
</dbReference>
<reference evidence="2 3" key="1">
    <citation type="journal article" date="2019" name="Int. J. Syst. Evol. Microbiol.">
        <title>The Global Catalogue of Microorganisms (GCM) 10K type strain sequencing project: providing services to taxonomists for standard genome sequencing and annotation.</title>
        <authorList>
            <consortium name="The Broad Institute Genomics Platform"/>
            <consortium name="The Broad Institute Genome Sequencing Center for Infectious Disease"/>
            <person name="Wu L."/>
            <person name="Ma J."/>
        </authorList>
    </citation>
    <scope>NUCLEOTIDE SEQUENCE [LARGE SCALE GENOMIC DNA]</scope>
    <source>
        <strain evidence="2 3">JCM 14307</strain>
    </source>
</reference>
<dbReference type="RefSeq" id="WP_344153990.1">
    <property type="nucleotide sequence ID" value="NZ_BAAANF010000015.1"/>
</dbReference>
<organism evidence="2 3">
    <name type="scientific">Kribbella yunnanensis</name>
    <dbReference type="NCBI Taxonomy" id="190194"/>
    <lineage>
        <taxon>Bacteria</taxon>
        <taxon>Bacillati</taxon>
        <taxon>Actinomycetota</taxon>
        <taxon>Actinomycetes</taxon>
        <taxon>Propionibacteriales</taxon>
        <taxon>Kribbellaceae</taxon>
        <taxon>Kribbella</taxon>
    </lineage>
</organism>
<dbReference type="InterPro" id="IPR011009">
    <property type="entry name" value="Kinase-like_dom_sf"/>
</dbReference>
<evidence type="ECO:0000259" key="1">
    <source>
        <dbReference type="Pfam" id="PF01636"/>
    </source>
</evidence>
<dbReference type="Gene3D" id="3.30.200.70">
    <property type="match status" value="1"/>
</dbReference>
<evidence type="ECO:0000313" key="2">
    <source>
        <dbReference type="EMBL" id="GAA1691078.1"/>
    </source>
</evidence>
<evidence type="ECO:0000313" key="3">
    <source>
        <dbReference type="Proteomes" id="UP001500280"/>
    </source>
</evidence>
<dbReference type="Gene3D" id="1.20.1270.170">
    <property type="match status" value="1"/>
</dbReference>
<protein>
    <submittedName>
        <fullName evidence="2">Aminoglycoside phosphotransferase</fullName>
    </submittedName>
</protein>